<dbReference type="SUPFAM" id="SSF52540">
    <property type="entry name" value="P-loop containing nucleoside triphosphate hydrolases"/>
    <property type="match status" value="1"/>
</dbReference>
<dbReference type="AlphaFoldDB" id="I4EK20"/>
<evidence type="ECO:0000256" key="1">
    <source>
        <dbReference type="ARBA" id="ARBA00005417"/>
    </source>
</evidence>
<comment type="caution">
    <text evidence="4">The sequence shown here is derived from an EMBL/GenBank/DDBJ whole genome shotgun (WGS) entry which is preliminary data.</text>
</comment>
<name>I4EK20_9BACT</name>
<evidence type="ECO:0000256" key="2">
    <source>
        <dbReference type="ARBA" id="ARBA00022448"/>
    </source>
</evidence>
<proteinExistence type="inferred from homology"/>
<sequence>MLRRAGIACAIVNEPELLILDEPTTGLDPEQRASFRGLLRSHGTKGVVIVATHMVEDVIAACTDVAVMYGGRLVFRGSPAQLEHAGIPEALGDTPGERGYTTILERVRNHTYEKSSPY</sequence>
<feature type="domain" description="ATPase AAA-type core" evidence="3">
    <location>
        <begin position="9"/>
        <end position="53"/>
    </location>
</feature>
<keyword evidence="5" id="KW-1185">Reference proteome</keyword>
<reference evidence="4 5" key="1">
    <citation type="journal article" date="2012" name="ISME J.">
        <title>Nitrification expanded: discovery, physiology and genomics of a nitrite-oxidizing bacterium from the phylum Chloroflexi.</title>
        <authorList>
            <person name="Sorokin D.Y."/>
            <person name="Lucker S."/>
            <person name="Vejmelkova D."/>
            <person name="Kostrikina N.A."/>
            <person name="Kleerebezem R."/>
            <person name="Rijpstra W.I."/>
            <person name="Damste J.S."/>
            <person name="Le Paslier D."/>
            <person name="Muyzer G."/>
            <person name="Wagner M."/>
            <person name="van Loosdrecht M.C."/>
            <person name="Daims H."/>
        </authorList>
    </citation>
    <scope>NUCLEOTIDE SEQUENCE [LARGE SCALE GENOMIC DNA]</scope>
    <source>
        <strain evidence="5">none</strain>
    </source>
</reference>
<keyword evidence="4" id="KW-0067">ATP-binding</keyword>
<accession>I4EK20</accession>
<dbReference type="EMBL" id="CAGS01000375">
    <property type="protein sequence ID" value="CCF85032.1"/>
    <property type="molecule type" value="Genomic_DNA"/>
</dbReference>
<dbReference type="GO" id="GO:0016887">
    <property type="term" value="F:ATP hydrolysis activity"/>
    <property type="evidence" value="ECO:0007669"/>
    <property type="project" value="InterPro"/>
</dbReference>
<evidence type="ECO:0000313" key="5">
    <source>
        <dbReference type="Proteomes" id="UP000004221"/>
    </source>
</evidence>
<dbReference type="EC" id="3.6.3.-" evidence="4"/>
<evidence type="ECO:0000313" key="4">
    <source>
        <dbReference type="EMBL" id="CCF85032.1"/>
    </source>
</evidence>
<dbReference type="GO" id="GO:0005524">
    <property type="term" value="F:ATP binding"/>
    <property type="evidence" value="ECO:0007669"/>
    <property type="project" value="UniProtKB-KW"/>
</dbReference>
<dbReference type="InterPro" id="IPR027417">
    <property type="entry name" value="P-loop_NTPase"/>
</dbReference>
<comment type="similarity">
    <text evidence="1">Belongs to the ABC transporter superfamily.</text>
</comment>
<dbReference type="PANTHER" id="PTHR43335">
    <property type="entry name" value="ABC TRANSPORTER, ATP-BINDING PROTEIN"/>
    <property type="match status" value="1"/>
</dbReference>
<dbReference type="Proteomes" id="UP000004221">
    <property type="component" value="Unassembled WGS sequence"/>
</dbReference>
<keyword evidence="2" id="KW-0813">Transport</keyword>
<dbReference type="Gene3D" id="3.40.50.300">
    <property type="entry name" value="P-loop containing nucleotide triphosphate hydrolases"/>
    <property type="match status" value="1"/>
</dbReference>
<dbReference type="InterPro" id="IPR003959">
    <property type="entry name" value="ATPase_AAA_core"/>
</dbReference>
<gene>
    <name evidence="4" type="ORF">NITHO_4360002</name>
</gene>
<evidence type="ECO:0000259" key="3">
    <source>
        <dbReference type="Pfam" id="PF13304"/>
    </source>
</evidence>
<protein>
    <submittedName>
        <fullName evidence="4">Nod factor export ATP-binding protein I</fullName>
        <ecNumber evidence="4">3.6.3.-</ecNumber>
    </submittedName>
</protein>
<keyword evidence="4" id="KW-0547">Nucleotide-binding</keyword>
<keyword evidence="4" id="KW-0378">Hydrolase</keyword>
<organism evidence="4 5">
    <name type="scientific">Nitrolancea hollandica Lb</name>
    <dbReference type="NCBI Taxonomy" id="1129897"/>
    <lineage>
        <taxon>Bacteria</taxon>
        <taxon>Pseudomonadati</taxon>
        <taxon>Thermomicrobiota</taxon>
        <taxon>Thermomicrobia</taxon>
        <taxon>Sphaerobacterales</taxon>
        <taxon>Sphaerobacterineae</taxon>
        <taxon>Sphaerobacteraceae</taxon>
        <taxon>Nitrolancea</taxon>
    </lineage>
</organism>
<dbReference type="PANTHER" id="PTHR43335:SF2">
    <property type="entry name" value="ABC TRANSPORTER, ATP-BINDING PROTEIN"/>
    <property type="match status" value="1"/>
</dbReference>
<dbReference type="Pfam" id="PF13304">
    <property type="entry name" value="AAA_21"/>
    <property type="match status" value="1"/>
</dbReference>